<dbReference type="Proteomes" id="UP000010164">
    <property type="component" value="Unassembled WGS sequence"/>
</dbReference>
<dbReference type="Pfam" id="PF12276">
    <property type="entry name" value="DUF3617"/>
    <property type="match status" value="1"/>
</dbReference>
<reference evidence="2 3" key="1">
    <citation type="journal article" date="2012" name="J. Bacteriol.">
        <title>Genome Sequence of the Alkane-Degrading Bacterium Alcanivorax hongdengensis Type Strain A-11-3.</title>
        <authorList>
            <person name="Lai Q."/>
            <person name="Shao Z."/>
        </authorList>
    </citation>
    <scope>NUCLEOTIDE SEQUENCE [LARGE SCALE GENOMIC DNA]</scope>
    <source>
        <strain evidence="2 3">A-11-3</strain>
    </source>
</reference>
<sequence>MKKNHLFLTAALFFLAAPGLAADLKPGQWEVKQRMTGDQAPPGMNKEKTKTRCITAEEAKDTEEALRQKWMGSGCDNPEMDWDGDTLKWQTQCQSGKRTLSSSGTMNVEDEEHYSTEITTGTERGKLTIKAEARWIGPCNS</sequence>
<evidence type="ECO:0000256" key="1">
    <source>
        <dbReference type="SAM" id="SignalP"/>
    </source>
</evidence>
<name>L0WA90_9GAMM</name>
<evidence type="ECO:0008006" key="4">
    <source>
        <dbReference type="Google" id="ProtNLM"/>
    </source>
</evidence>
<keyword evidence="3" id="KW-1185">Reference proteome</keyword>
<dbReference type="AlphaFoldDB" id="L0WA90"/>
<feature type="chain" id="PRO_5003948467" description="DUF3617 domain-containing protein" evidence="1">
    <location>
        <begin position="22"/>
        <end position="141"/>
    </location>
</feature>
<proteinExistence type="predicted"/>
<accession>L0WA90</accession>
<comment type="caution">
    <text evidence="2">The sequence shown here is derived from an EMBL/GenBank/DDBJ whole genome shotgun (WGS) entry which is preliminary data.</text>
</comment>
<keyword evidence="1" id="KW-0732">Signal</keyword>
<evidence type="ECO:0000313" key="3">
    <source>
        <dbReference type="Proteomes" id="UP000010164"/>
    </source>
</evidence>
<dbReference type="RefSeq" id="WP_008929519.1">
    <property type="nucleotide sequence ID" value="NZ_AMRJ01000018.1"/>
</dbReference>
<organism evidence="2 3">
    <name type="scientific">Alcanivorax hongdengensis A-11-3</name>
    <dbReference type="NCBI Taxonomy" id="1177179"/>
    <lineage>
        <taxon>Bacteria</taxon>
        <taxon>Pseudomonadati</taxon>
        <taxon>Pseudomonadota</taxon>
        <taxon>Gammaproteobacteria</taxon>
        <taxon>Oceanospirillales</taxon>
        <taxon>Alcanivoracaceae</taxon>
        <taxon>Alcanivorax</taxon>
    </lineage>
</organism>
<protein>
    <recommendedName>
        <fullName evidence="4">DUF3617 domain-containing protein</fullName>
    </recommendedName>
</protein>
<dbReference type="EMBL" id="AMRJ01000018">
    <property type="protein sequence ID" value="EKF73876.1"/>
    <property type="molecule type" value="Genomic_DNA"/>
</dbReference>
<gene>
    <name evidence="2" type="ORF">A11A3_11723</name>
</gene>
<dbReference type="PATRIC" id="fig|1177179.3.peg.2340"/>
<evidence type="ECO:0000313" key="2">
    <source>
        <dbReference type="EMBL" id="EKF73876.1"/>
    </source>
</evidence>
<feature type="signal peptide" evidence="1">
    <location>
        <begin position="1"/>
        <end position="21"/>
    </location>
</feature>
<dbReference type="InterPro" id="IPR022061">
    <property type="entry name" value="DUF3617"/>
</dbReference>